<dbReference type="AlphaFoldDB" id="A0A7J6VR67"/>
<dbReference type="SUPFAM" id="SSF57850">
    <property type="entry name" value="RING/U-box"/>
    <property type="match status" value="1"/>
</dbReference>
<keyword evidence="7" id="KW-1185">Reference proteome</keyword>
<evidence type="ECO:0000256" key="1">
    <source>
        <dbReference type="ARBA" id="ARBA00022723"/>
    </source>
</evidence>
<gene>
    <name evidence="6" type="ORF">FRX31_023541</name>
</gene>
<name>A0A7J6VR67_THATH</name>
<protein>
    <submittedName>
        <fullName evidence="6">E3 ubiquitin-protein ligase ring1-like</fullName>
    </submittedName>
</protein>
<dbReference type="InterPro" id="IPR051834">
    <property type="entry name" value="RING_finger_E3_ligase"/>
</dbReference>
<evidence type="ECO:0000259" key="5">
    <source>
        <dbReference type="PROSITE" id="PS50089"/>
    </source>
</evidence>
<organism evidence="6 7">
    <name type="scientific">Thalictrum thalictroides</name>
    <name type="common">Rue-anemone</name>
    <name type="synonym">Anemone thalictroides</name>
    <dbReference type="NCBI Taxonomy" id="46969"/>
    <lineage>
        <taxon>Eukaryota</taxon>
        <taxon>Viridiplantae</taxon>
        <taxon>Streptophyta</taxon>
        <taxon>Embryophyta</taxon>
        <taxon>Tracheophyta</taxon>
        <taxon>Spermatophyta</taxon>
        <taxon>Magnoliopsida</taxon>
        <taxon>Ranunculales</taxon>
        <taxon>Ranunculaceae</taxon>
        <taxon>Thalictroideae</taxon>
        <taxon>Thalictrum</taxon>
    </lineage>
</organism>
<evidence type="ECO:0000256" key="3">
    <source>
        <dbReference type="ARBA" id="ARBA00022833"/>
    </source>
</evidence>
<keyword evidence="2 4" id="KW-0863">Zinc-finger</keyword>
<dbReference type="PANTHER" id="PTHR45931">
    <property type="entry name" value="SI:CH211-59O9.10"/>
    <property type="match status" value="1"/>
</dbReference>
<evidence type="ECO:0000313" key="7">
    <source>
        <dbReference type="Proteomes" id="UP000554482"/>
    </source>
</evidence>
<dbReference type="GO" id="GO:0006511">
    <property type="term" value="P:ubiquitin-dependent protein catabolic process"/>
    <property type="evidence" value="ECO:0007669"/>
    <property type="project" value="TreeGrafter"/>
</dbReference>
<dbReference type="Proteomes" id="UP000554482">
    <property type="component" value="Unassembled WGS sequence"/>
</dbReference>
<dbReference type="Gene3D" id="3.30.40.10">
    <property type="entry name" value="Zinc/RING finger domain, C3HC4 (zinc finger)"/>
    <property type="match status" value="1"/>
</dbReference>
<sequence>MSTISDLELLPIYSREIDISFVDYNFEKCGNDTVNNVYVESEADIHIYMHIAKQWMKPSETRYGSRILHGRVEANESVLISQKKVRFENFNITENLLCDRDLESYIDISEISQNQLSYINKHIWVTCKDTAEEVAKEKPKNVRIFVELDLLTTTICDESKFIEETGNWFVEEPESFQELEDSLMEEQEVFEQLVVDMSIEEANNDQRLKPAAPSSVKALMTEKFNKKGSRKQCSICWDVFSIGVDIKRMPCSHGFHKNCLESWLKLGNTCPLCRCELPT</sequence>
<dbReference type="Pfam" id="PF13639">
    <property type="entry name" value="zf-RING_2"/>
    <property type="match status" value="1"/>
</dbReference>
<dbReference type="InterPro" id="IPR013083">
    <property type="entry name" value="Znf_RING/FYVE/PHD"/>
</dbReference>
<keyword evidence="3" id="KW-0862">Zinc</keyword>
<dbReference type="OrthoDB" id="4348522at2759"/>
<dbReference type="InterPro" id="IPR001841">
    <property type="entry name" value="Znf_RING"/>
</dbReference>
<accession>A0A7J6VR67</accession>
<dbReference type="GO" id="GO:0005634">
    <property type="term" value="C:nucleus"/>
    <property type="evidence" value="ECO:0007669"/>
    <property type="project" value="TreeGrafter"/>
</dbReference>
<keyword evidence="1" id="KW-0479">Metal-binding</keyword>
<comment type="caution">
    <text evidence="6">The sequence shown here is derived from an EMBL/GenBank/DDBJ whole genome shotgun (WGS) entry which is preliminary data.</text>
</comment>
<dbReference type="SMART" id="SM00184">
    <property type="entry name" value="RING"/>
    <property type="match status" value="1"/>
</dbReference>
<feature type="domain" description="RING-type" evidence="5">
    <location>
        <begin position="233"/>
        <end position="274"/>
    </location>
</feature>
<evidence type="ECO:0000313" key="6">
    <source>
        <dbReference type="EMBL" id="KAF5186872.1"/>
    </source>
</evidence>
<dbReference type="PROSITE" id="PS50089">
    <property type="entry name" value="ZF_RING_2"/>
    <property type="match status" value="1"/>
</dbReference>
<dbReference type="GO" id="GO:0008270">
    <property type="term" value="F:zinc ion binding"/>
    <property type="evidence" value="ECO:0007669"/>
    <property type="project" value="UniProtKB-KW"/>
</dbReference>
<proteinExistence type="predicted"/>
<reference evidence="6 7" key="1">
    <citation type="submission" date="2020-06" db="EMBL/GenBank/DDBJ databases">
        <title>Transcriptomic and genomic resources for Thalictrum thalictroides and T. hernandezii: Facilitating candidate gene discovery in an emerging model plant lineage.</title>
        <authorList>
            <person name="Arias T."/>
            <person name="Riano-Pachon D.M."/>
            <person name="Di Stilio V.S."/>
        </authorList>
    </citation>
    <scope>NUCLEOTIDE SEQUENCE [LARGE SCALE GENOMIC DNA]</scope>
    <source>
        <strain evidence="7">cv. WT478/WT964</strain>
        <tissue evidence="6">Leaves</tissue>
    </source>
</reference>
<dbReference type="EMBL" id="JABWDY010028741">
    <property type="protein sequence ID" value="KAF5186872.1"/>
    <property type="molecule type" value="Genomic_DNA"/>
</dbReference>
<dbReference type="PANTHER" id="PTHR45931:SF3">
    <property type="entry name" value="RING ZINC FINGER-CONTAINING PROTEIN"/>
    <property type="match status" value="1"/>
</dbReference>
<dbReference type="GO" id="GO:0061630">
    <property type="term" value="F:ubiquitin protein ligase activity"/>
    <property type="evidence" value="ECO:0007669"/>
    <property type="project" value="TreeGrafter"/>
</dbReference>
<evidence type="ECO:0000256" key="4">
    <source>
        <dbReference type="PROSITE-ProRule" id="PRU00175"/>
    </source>
</evidence>
<evidence type="ECO:0000256" key="2">
    <source>
        <dbReference type="ARBA" id="ARBA00022771"/>
    </source>
</evidence>